<reference evidence="2" key="1">
    <citation type="submission" date="2016-10" db="EMBL/GenBank/DDBJ databases">
        <authorList>
            <person name="Varghese N."/>
            <person name="Submissions S."/>
        </authorList>
    </citation>
    <scope>NUCLEOTIDE SEQUENCE [LARGE SCALE GENOMIC DNA]</scope>
    <source>
        <strain evidence="2">CGMCC 1.1761</strain>
    </source>
</reference>
<evidence type="ECO:0000313" key="2">
    <source>
        <dbReference type="Proteomes" id="UP000198889"/>
    </source>
</evidence>
<dbReference type="STRING" id="177413.SAMN05660859_0033"/>
<gene>
    <name evidence="1" type="ORF">SAMN05660859_0033</name>
</gene>
<dbReference type="Proteomes" id="UP000198889">
    <property type="component" value="Unassembled WGS sequence"/>
</dbReference>
<dbReference type="AlphaFoldDB" id="A0A1G4UP90"/>
<proteinExistence type="predicted"/>
<sequence>MDIQALKILVEVAETMMPDEDPGEGLPTVEQIQNAVARAKEQIAEAAGPAQFTTADLGFAIRDSIENALITQITFDSNDVPHEGVQGDISFVDVGDPNNPEVELSSGQRFRISIVAI</sequence>
<organism evidence="1 2">
    <name type="scientific">Ancylobacter rudongensis</name>
    <dbReference type="NCBI Taxonomy" id="177413"/>
    <lineage>
        <taxon>Bacteria</taxon>
        <taxon>Pseudomonadati</taxon>
        <taxon>Pseudomonadota</taxon>
        <taxon>Alphaproteobacteria</taxon>
        <taxon>Hyphomicrobiales</taxon>
        <taxon>Xanthobacteraceae</taxon>
        <taxon>Ancylobacter</taxon>
    </lineage>
</organism>
<dbReference type="EMBL" id="FMTP01000010">
    <property type="protein sequence ID" value="SCW95460.1"/>
    <property type="molecule type" value="Genomic_DNA"/>
</dbReference>
<name>A0A1G4UP90_9HYPH</name>
<evidence type="ECO:0000313" key="1">
    <source>
        <dbReference type="EMBL" id="SCW95460.1"/>
    </source>
</evidence>
<protein>
    <submittedName>
        <fullName evidence="1">Uncharacterized protein</fullName>
    </submittedName>
</protein>
<dbReference type="RefSeq" id="WP_091444043.1">
    <property type="nucleotide sequence ID" value="NZ_FMTP01000010.1"/>
</dbReference>
<accession>A0A1G4UP90</accession>
<keyword evidence="2" id="KW-1185">Reference proteome</keyword>